<evidence type="ECO:0000313" key="1">
    <source>
        <dbReference type="EMBL" id="PSR54065.1"/>
    </source>
</evidence>
<dbReference type="AlphaFoldDB" id="A0A2T2YEX4"/>
<organism evidence="1 2">
    <name type="scientific">Adhaeribacter arboris</name>
    <dbReference type="NCBI Taxonomy" id="2072846"/>
    <lineage>
        <taxon>Bacteria</taxon>
        <taxon>Pseudomonadati</taxon>
        <taxon>Bacteroidota</taxon>
        <taxon>Cytophagia</taxon>
        <taxon>Cytophagales</taxon>
        <taxon>Hymenobacteraceae</taxon>
        <taxon>Adhaeribacter</taxon>
    </lineage>
</organism>
<dbReference type="OrthoDB" id="1625426at2"/>
<name>A0A2T2YEX4_9BACT</name>
<reference evidence="1 2" key="1">
    <citation type="submission" date="2018-03" db="EMBL/GenBank/DDBJ databases">
        <title>Adhaeribacter sp. HMF7605 Genome sequencing and assembly.</title>
        <authorList>
            <person name="Kang H."/>
            <person name="Kang J."/>
            <person name="Cha I."/>
            <person name="Kim H."/>
            <person name="Joh K."/>
        </authorList>
    </citation>
    <scope>NUCLEOTIDE SEQUENCE [LARGE SCALE GENOMIC DNA]</scope>
    <source>
        <strain evidence="1 2">HMF7605</strain>
    </source>
</reference>
<comment type="caution">
    <text evidence="1">The sequence shown here is derived from an EMBL/GenBank/DDBJ whole genome shotgun (WGS) entry which is preliminary data.</text>
</comment>
<dbReference type="InterPro" id="IPR027417">
    <property type="entry name" value="P-loop_NTPase"/>
</dbReference>
<accession>A0A2T2YEX4</accession>
<gene>
    <name evidence="1" type="ORF">AHMF7605_11305</name>
</gene>
<dbReference type="SUPFAM" id="SSF52540">
    <property type="entry name" value="P-loop containing nucleoside triphosphate hydrolases"/>
    <property type="match status" value="1"/>
</dbReference>
<dbReference type="RefSeq" id="WP_106929356.1">
    <property type="nucleotide sequence ID" value="NZ_PYFT01000001.1"/>
</dbReference>
<dbReference type="Pfam" id="PF13479">
    <property type="entry name" value="AAA_24"/>
    <property type="match status" value="1"/>
</dbReference>
<proteinExistence type="predicted"/>
<keyword evidence="2" id="KW-1185">Reference proteome</keyword>
<dbReference type="Proteomes" id="UP000240357">
    <property type="component" value="Unassembled WGS sequence"/>
</dbReference>
<sequence length="294" mass="33455">MQLQPAKRTQARIRLCLQGPSGSGKTFSALLLAYGLCGDWSRIAVIDTEHYSASLYAHLGAYQVLPLREPFSPERYQEAVQVCENAGMQVIILDTISFEWQFLLDYHASLSGNSFTNWSKVTPRHNQFIKALLLSPAHIMATARTKQEYVLSDKQGKLVPEKVGLKSIQRDDLDYEFTLVFDLDTRNQATASKDRTSLFQGKPAQLLTSETGKLIRQWCEQGSPVEPPLTVREQIARCTTLKELQQLYHRYPEQQGYLKPEYQRQKLALIKSTLTQNHLITSNLNQNGKHHPSH</sequence>
<protein>
    <submittedName>
        <fullName evidence="1">AAA family ATPase</fullName>
    </submittedName>
</protein>
<dbReference type="EMBL" id="PYFT01000001">
    <property type="protein sequence ID" value="PSR54065.1"/>
    <property type="molecule type" value="Genomic_DNA"/>
</dbReference>
<evidence type="ECO:0000313" key="2">
    <source>
        <dbReference type="Proteomes" id="UP000240357"/>
    </source>
</evidence>